<feature type="compositionally biased region" description="Polar residues" evidence="1">
    <location>
        <begin position="252"/>
        <end position="274"/>
    </location>
</feature>
<evidence type="ECO:0000313" key="3">
    <source>
        <dbReference type="Proteomes" id="UP000253551"/>
    </source>
</evidence>
<feature type="compositionally biased region" description="Basic and acidic residues" evidence="1">
    <location>
        <begin position="98"/>
        <end position="112"/>
    </location>
</feature>
<feature type="region of interest" description="Disordered" evidence="1">
    <location>
        <begin position="98"/>
        <end position="161"/>
    </location>
</feature>
<feature type="region of interest" description="Disordered" evidence="1">
    <location>
        <begin position="184"/>
        <end position="213"/>
    </location>
</feature>
<feature type="compositionally biased region" description="Basic and acidic residues" evidence="1">
    <location>
        <begin position="135"/>
        <end position="147"/>
    </location>
</feature>
<dbReference type="Proteomes" id="UP000253551">
    <property type="component" value="Unassembled WGS sequence"/>
</dbReference>
<keyword evidence="3" id="KW-1185">Reference proteome</keyword>
<feature type="region of interest" description="Disordered" evidence="1">
    <location>
        <begin position="248"/>
        <end position="304"/>
    </location>
</feature>
<dbReference type="AlphaFoldDB" id="A0A367KPS4"/>
<organism evidence="2 3">
    <name type="scientific">Rhizopus stolonifer</name>
    <name type="common">Rhizopus nigricans</name>
    <dbReference type="NCBI Taxonomy" id="4846"/>
    <lineage>
        <taxon>Eukaryota</taxon>
        <taxon>Fungi</taxon>
        <taxon>Fungi incertae sedis</taxon>
        <taxon>Mucoromycota</taxon>
        <taxon>Mucoromycotina</taxon>
        <taxon>Mucoromycetes</taxon>
        <taxon>Mucorales</taxon>
        <taxon>Mucorineae</taxon>
        <taxon>Rhizopodaceae</taxon>
        <taxon>Rhizopus</taxon>
    </lineage>
</organism>
<protein>
    <submittedName>
        <fullName evidence="2">Uncharacterized protein</fullName>
    </submittedName>
</protein>
<feature type="compositionally biased region" description="Polar residues" evidence="1">
    <location>
        <begin position="118"/>
        <end position="132"/>
    </location>
</feature>
<gene>
    <name evidence="2" type="ORF">CU098_012825</name>
</gene>
<evidence type="ECO:0000256" key="1">
    <source>
        <dbReference type="SAM" id="MobiDB-lite"/>
    </source>
</evidence>
<comment type="caution">
    <text evidence="2">The sequence shown here is derived from an EMBL/GenBank/DDBJ whole genome shotgun (WGS) entry which is preliminary data.</text>
</comment>
<proteinExistence type="predicted"/>
<name>A0A367KPS4_RHIST</name>
<dbReference type="EMBL" id="PJQM01000758">
    <property type="protein sequence ID" value="RCI04196.1"/>
    <property type="molecule type" value="Genomic_DNA"/>
</dbReference>
<feature type="non-terminal residue" evidence="2">
    <location>
        <position position="1"/>
    </location>
</feature>
<evidence type="ECO:0000313" key="2">
    <source>
        <dbReference type="EMBL" id="RCI04196.1"/>
    </source>
</evidence>
<accession>A0A367KPS4</accession>
<feature type="compositionally biased region" description="Pro residues" evidence="1">
    <location>
        <begin position="277"/>
        <end position="289"/>
    </location>
</feature>
<reference evidence="2 3" key="1">
    <citation type="journal article" date="2018" name="G3 (Bethesda)">
        <title>Phylogenetic and Phylogenomic Definition of Rhizopus Species.</title>
        <authorList>
            <person name="Gryganskyi A.P."/>
            <person name="Golan J."/>
            <person name="Dolatabadi S."/>
            <person name="Mondo S."/>
            <person name="Robb S."/>
            <person name="Idnurm A."/>
            <person name="Muszewska A."/>
            <person name="Steczkiewicz K."/>
            <person name="Masonjones S."/>
            <person name="Liao H.L."/>
            <person name="Gajdeczka M.T."/>
            <person name="Anike F."/>
            <person name="Vuek A."/>
            <person name="Anishchenko I.M."/>
            <person name="Voigt K."/>
            <person name="de Hoog G.S."/>
            <person name="Smith M.E."/>
            <person name="Heitman J."/>
            <person name="Vilgalys R."/>
            <person name="Stajich J.E."/>
        </authorList>
    </citation>
    <scope>NUCLEOTIDE SEQUENCE [LARGE SCALE GENOMIC DNA]</scope>
    <source>
        <strain evidence="2 3">LSU 92-RS-03</strain>
    </source>
</reference>
<feature type="compositionally biased region" description="Polar residues" evidence="1">
    <location>
        <begin position="200"/>
        <end position="213"/>
    </location>
</feature>
<sequence length="376" mass="42353">SQEADSLLHQDQQAPTSLFSNFVSVISGARQTASQEFTRFWETLNTSKTPNRQAPLFMASSKDSHKDTSENIYNSIIPDYNRRSCIKDAEIQTDFVSEKRKYTSEVEAESRPQKLAKRNTSPPQTLHQSITFSRKRQDFDKEQESPRKIFKSTPSSPIKHDVIKGSKSVKRLTLELEEALSPRFPAYSPSESPRSKSEITKPSSPPSQEASYQLGSALSDVVSNSPNEDEDVRLNKLTETIRLTRTRVSELMASSSSPPRPSHTLTSISQDNKLSFSPPPPPPPIPSLPSPVGNRSPFSYMNGSNLTNSPIKTLTPLRHHGSPIRPNDKHKSKMRELIQLIPNVRLRKTDTIIGPDGREKPNPFWNEIYNPKRRVL</sequence>
<dbReference type="OrthoDB" id="2286114at2759"/>